<dbReference type="KEGG" id="dti:Desti_4541"/>
<name>I4CC78_DESTA</name>
<dbReference type="RefSeq" id="WP_014812282.1">
    <property type="nucleotide sequence ID" value="NC_018025.1"/>
</dbReference>
<organism evidence="2 3">
    <name type="scientific">Desulfomonile tiedjei (strain ATCC 49306 / DSM 6799 / DCB-1)</name>
    <dbReference type="NCBI Taxonomy" id="706587"/>
    <lineage>
        <taxon>Bacteria</taxon>
        <taxon>Pseudomonadati</taxon>
        <taxon>Thermodesulfobacteriota</taxon>
        <taxon>Desulfomonilia</taxon>
        <taxon>Desulfomonilales</taxon>
        <taxon>Desulfomonilaceae</taxon>
        <taxon>Desulfomonile</taxon>
    </lineage>
</organism>
<evidence type="ECO:0000256" key="1">
    <source>
        <dbReference type="SAM" id="SignalP"/>
    </source>
</evidence>
<keyword evidence="1" id="KW-0732">Signal</keyword>
<protein>
    <submittedName>
        <fullName evidence="2">Uncharacterized protein</fullName>
    </submittedName>
</protein>
<dbReference type="Proteomes" id="UP000006055">
    <property type="component" value="Chromosome"/>
</dbReference>
<evidence type="ECO:0000313" key="2">
    <source>
        <dbReference type="EMBL" id="AFM27169.1"/>
    </source>
</evidence>
<sequence>MVKYFIIVLSAIVTVGMTASTALSFGENVLAATGQYTFFIKPDPCAPVTYYQKMVPCVAREVVPVPRRVSQTYPVPVPVIRGMRTRITQTPVGCACGQDHCIECFPKPSTTMMTKDMVMPRMVPVRVPGVEFVPKEVTRRVMLPQWFEVVEEQLPPREVRKIR</sequence>
<gene>
    <name evidence="2" type="ordered locus">Desti_4541</name>
</gene>
<feature type="chain" id="PRO_5003687160" evidence="1">
    <location>
        <begin position="25"/>
        <end position="163"/>
    </location>
</feature>
<keyword evidence="3" id="KW-1185">Reference proteome</keyword>
<dbReference type="AlphaFoldDB" id="I4CC78"/>
<reference evidence="3" key="1">
    <citation type="submission" date="2012-06" db="EMBL/GenBank/DDBJ databases">
        <title>Complete sequence of chromosome of Desulfomonile tiedjei DSM 6799.</title>
        <authorList>
            <person name="Lucas S."/>
            <person name="Copeland A."/>
            <person name="Lapidus A."/>
            <person name="Glavina del Rio T."/>
            <person name="Dalin E."/>
            <person name="Tice H."/>
            <person name="Bruce D."/>
            <person name="Goodwin L."/>
            <person name="Pitluck S."/>
            <person name="Peters L."/>
            <person name="Ovchinnikova G."/>
            <person name="Zeytun A."/>
            <person name="Lu M."/>
            <person name="Kyrpides N."/>
            <person name="Mavromatis K."/>
            <person name="Ivanova N."/>
            <person name="Brettin T."/>
            <person name="Detter J.C."/>
            <person name="Han C."/>
            <person name="Larimer F."/>
            <person name="Land M."/>
            <person name="Hauser L."/>
            <person name="Markowitz V."/>
            <person name="Cheng J.-F."/>
            <person name="Hugenholtz P."/>
            <person name="Woyke T."/>
            <person name="Wu D."/>
            <person name="Spring S."/>
            <person name="Schroeder M."/>
            <person name="Brambilla E."/>
            <person name="Klenk H.-P."/>
            <person name="Eisen J.A."/>
        </authorList>
    </citation>
    <scope>NUCLEOTIDE SEQUENCE [LARGE SCALE GENOMIC DNA]</scope>
    <source>
        <strain evidence="3">ATCC 49306 / DSM 6799 / DCB-1</strain>
    </source>
</reference>
<evidence type="ECO:0000313" key="3">
    <source>
        <dbReference type="Proteomes" id="UP000006055"/>
    </source>
</evidence>
<dbReference type="HOGENOM" id="CLU_1624488_0_0_7"/>
<proteinExistence type="predicted"/>
<accession>I4CC78</accession>
<feature type="signal peptide" evidence="1">
    <location>
        <begin position="1"/>
        <end position="24"/>
    </location>
</feature>
<dbReference type="EMBL" id="CP003360">
    <property type="protein sequence ID" value="AFM27169.1"/>
    <property type="molecule type" value="Genomic_DNA"/>
</dbReference>